<organism evidence="3 4">
    <name type="scientific">Arthrobacter crystallopoietes BAB-32</name>
    <dbReference type="NCBI Taxonomy" id="1246476"/>
    <lineage>
        <taxon>Bacteria</taxon>
        <taxon>Bacillati</taxon>
        <taxon>Actinomycetota</taxon>
        <taxon>Actinomycetes</taxon>
        <taxon>Micrococcales</taxon>
        <taxon>Micrococcaceae</taxon>
        <taxon>Crystallibacter</taxon>
    </lineage>
</organism>
<keyword evidence="2" id="KW-0812">Transmembrane</keyword>
<protein>
    <submittedName>
        <fullName evidence="3">Uncharacterized protein</fullName>
    </submittedName>
</protein>
<feature type="region of interest" description="Disordered" evidence="1">
    <location>
        <begin position="189"/>
        <end position="318"/>
    </location>
</feature>
<dbReference type="EMBL" id="ANPE02000146">
    <property type="protein sequence ID" value="EMY33884.1"/>
    <property type="molecule type" value="Genomic_DNA"/>
</dbReference>
<comment type="caution">
    <text evidence="3">The sequence shown here is derived from an EMBL/GenBank/DDBJ whole genome shotgun (WGS) entry which is preliminary data.</text>
</comment>
<feature type="compositionally biased region" description="Low complexity" evidence="1">
    <location>
        <begin position="189"/>
        <end position="260"/>
    </location>
</feature>
<sequence length="318" mass="32419">MTSQSAGNTPEQHRETPTNRLAGLWRRAVQRTQETGIGVPLAILALIAIFWVALRLANYAQRNAITPVEALIRIYGTGAVVLLTLLIAAASVWTIIERLGYTDKFFCPAKTQAAANDPDMQQLALESARTAASTIAAVRSLPATRGYQPQPAASDNNDGERPTSSSPSPAAATRPQLPQTHPAALANPAATTPAAATPTKLATAASAKPSAAAEPQGPKPAAIQPAAKPANAQPAKAEPAAATAAKPVKARLAVATAAKPAKARLEVATAAKPAKSAKPQGPKPAANPAAPSATKPAQGNLLSKGKGSKAKASKSRGR</sequence>
<feature type="region of interest" description="Disordered" evidence="1">
    <location>
        <begin position="144"/>
        <end position="176"/>
    </location>
</feature>
<dbReference type="Proteomes" id="UP000010729">
    <property type="component" value="Unassembled WGS sequence"/>
</dbReference>
<keyword evidence="2" id="KW-0472">Membrane</keyword>
<feature type="compositionally biased region" description="Basic residues" evidence="1">
    <location>
        <begin position="306"/>
        <end position="318"/>
    </location>
</feature>
<dbReference type="AlphaFoldDB" id="N1V1L7"/>
<keyword evidence="4" id="KW-1185">Reference proteome</keyword>
<feature type="compositionally biased region" description="Low complexity" evidence="1">
    <location>
        <begin position="162"/>
        <end position="175"/>
    </location>
</feature>
<dbReference type="RefSeq" id="WP_005269517.1">
    <property type="nucleotide sequence ID" value="NZ_ANPE02000146.1"/>
</dbReference>
<reference evidence="3 4" key="1">
    <citation type="journal article" date="2013" name="Genome Announc.">
        <title>Draft Genome Sequence of Arthrobacter crystallopoietes Strain BAB-32, Revealing Genes for Bioremediation.</title>
        <authorList>
            <person name="Joshi M.N."/>
            <person name="Pandit A.S."/>
            <person name="Sharma A."/>
            <person name="Pandya R.V."/>
            <person name="Desai S.M."/>
            <person name="Saxena A.K."/>
            <person name="Bagatharia S.B."/>
        </authorList>
    </citation>
    <scope>NUCLEOTIDE SEQUENCE [LARGE SCALE GENOMIC DNA]</scope>
    <source>
        <strain evidence="3 4">BAB-32</strain>
    </source>
</reference>
<feature type="transmembrane region" description="Helical" evidence="2">
    <location>
        <begin position="74"/>
        <end position="96"/>
    </location>
</feature>
<feature type="compositionally biased region" description="Low complexity" evidence="1">
    <location>
        <begin position="268"/>
        <end position="297"/>
    </location>
</feature>
<evidence type="ECO:0000313" key="4">
    <source>
        <dbReference type="Proteomes" id="UP000010729"/>
    </source>
</evidence>
<evidence type="ECO:0000256" key="2">
    <source>
        <dbReference type="SAM" id="Phobius"/>
    </source>
</evidence>
<proteinExistence type="predicted"/>
<evidence type="ECO:0000313" key="3">
    <source>
        <dbReference type="EMBL" id="EMY33884.1"/>
    </source>
</evidence>
<accession>N1V1L7</accession>
<gene>
    <name evidence="3" type="ORF">D477_012590</name>
</gene>
<keyword evidence="2" id="KW-1133">Transmembrane helix</keyword>
<feature type="transmembrane region" description="Helical" evidence="2">
    <location>
        <begin position="35"/>
        <end position="54"/>
    </location>
</feature>
<name>N1V1L7_9MICC</name>
<evidence type="ECO:0000256" key="1">
    <source>
        <dbReference type="SAM" id="MobiDB-lite"/>
    </source>
</evidence>